<feature type="region of interest" description="Disordered" evidence="1">
    <location>
        <begin position="173"/>
        <end position="229"/>
    </location>
</feature>
<dbReference type="OrthoDB" id="3598630at2759"/>
<comment type="caution">
    <text evidence="2">The sequence shown here is derived from an EMBL/GenBank/DDBJ whole genome shotgun (WGS) entry which is preliminary data.</text>
</comment>
<reference evidence="2 3" key="1">
    <citation type="submission" date="2017-10" db="EMBL/GenBank/DDBJ databases">
        <title>Development of genomic resources for the powdery mildew, Erysiphe pulchra.</title>
        <authorList>
            <person name="Wadl P.A."/>
            <person name="Mack B.M."/>
            <person name="Moore G."/>
            <person name="Beltz S.B."/>
        </authorList>
    </citation>
    <scope>NUCLEOTIDE SEQUENCE [LARGE SCALE GENOMIC DNA]</scope>
    <source>
        <strain evidence="2">Cflorida</strain>
    </source>
</reference>
<name>A0A2S4PKI2_9PEZI</name>
<keyword evidence="3" id="KW-1185">Reference proteome</keyword>
<evidence type="ECO:0000313" key="3">
    <source>
        <dbReference type="Proteomes" id="UP000237438"/>
    </source>
</evidence>
<feature type="compositionally biased region" description="Low complexity" evidence="1">
    <location>
        <begin position="173"/>
        <end position="184"/>
    </location>
</feature>
<dbReference type="AlphaFoldDB" id="A0A2S4PKI2"/>
<organism evidence="2 3">
    <name type="scientific">Erysiphe pulchra</name>
    <dbReference type="NCBI Taxonomy" id="225359"/>
    <lineage>
        <taxon>Eukaryota</taxon>
        <taxon>Fungi</taxon>
        <taxon>Dikarya</taxon>
        <taxon>Ascomycota</taxon>
        <taxon>Pezizomycotina</taxon>
        <taxon>Leotiomycetes</taxon>
        <taxon>Erysiphales</taxon>
        <taxon>Erysiphaceae</taxon>
        <taxon>Erysiphe</taxon>
    </lineage>
</organism>
<evidence type="ECO:0000313" key="2">
    <source>
        <dbReference type="EMBL" id="POS82544.1"/>
    </source>
</evidence>
<gene>
    <name evidence="2" type="ORF">EPUL_006310</name>
</gene>
<feature type="compositionally biased region" description="Basic and acidic residues" evidence="1">
    <location>
        <begin position="219"/>
        <end position="229"/>
    </location>
</feature>
<accession>A0A2S4PKI2</accession>
<protein>
    <submittedName>
        <fullName evidence="2">Uncharacterized protein</fullName>
    </submittedName>
</protein>
<proteinExistence type="predicted"/>
<sequence length="242" mass="27320">MLQLIFEITYLVSSSILNLLIFVVKREPLWAYVGPRRESTQKPNEEINCHNGKVLIGVVRLKDKPEYQSSGSFSSNSKYDHSLRTATSIENRLCENEEKNYNIDLESSNTAALISSQITDDSSCNTTRTQLETKIANIKMTLSSRGGASLKQHENLHYTSFRTCSSSIKHKSLSLSPLRTSPLTKKPRPRRDPVTHSIDCIATTSDEKRKLPKTKSKLKGYEARPNHSPLDRHGHCARCFKA</sequence>
<dbReference type="EMBL" id="PEDP01002631">
    <property type="protein sequence ID" value="POS82544.1"/>
    <property type="molecule type" value="Genomic_DNA"/>
</dbReference>
<evidence type="ECO:0000256" key="1">
    <source>
        <dbReference type="SAM" id="MobiDB-lite"/>
    </source>
</evidence>
<dbReference type="Proteomes" id="UP000237438">
    <property type="component" value="Unassembled WGS sequence"/>
</dbReference>